<gene>
    <name evidence="2" type="ORF">A9C19_06015</name>
</gene>
<dbReference type="AlphaFoldDB" id="A0A1L3MPR4"/>
<sequence length="170" mass="19683">MEFYDLLSNPLVWGVLVWLFSRIFSSSKGEENTNQPQRQKEKPEQKKPERSNSRPIPKPVRPASSKERDTSQKPQEKKSLQTVQEVYESMKRNGEEALKNTVQVQVPIEKSRTREVRSIKVEPKPQVNRNISSDPLTIDKNKAAQGLVWSEILGAPRGKNPHFNQRRRQL</sequence>
<evidence type="ECO:0000313" key="2">
    <source>
        <dbReference type="EMBL" id="APH04336.1"/>
    </source>
</evidence>
<organism evidence="2 3">
    <name type="scientific">Bacillus weihaiensis</name>
    <dbReference type="NCBI Taxonomy" id="1547283"/>
    <lineage>
        <taxon>Bacteria</taxon>
        <taxon>Bacillati</taxon>
        <taxon>Bacillota</taxon>
        <taxon>Bacilli</taxon>
        <taxon>Bacillales</taxon>
        <taxon>Bacillaceae</taxon>
        <taxon>Bacillus</taxon>
    </lineage>
</organism>
<feature type="compositionally biased region" description="Basic and acidic residues" evidence="1">
    <location>
        <begin position="64"/>
        <end position="79"/>
    </location>
</feature>
<keyword evidence="3" id="KW-1185">Reference proteome</keyword>
<evidence type="ECO:0000256" key="1">
    <source>
        <dbReference type="SAM" id="MobiDB-lite"/>
    </source>
</evidence>
<accession>A0A1L3MPR4</accession>
<dbReference type="STRING" id="1547283.A9C19_06015"/>
<dbReference type="Proteomes" id="UP000181936">
    <property type="component" value="Chromosome"/>
</dbReference>
<dbReference type="KEGG" id="bwh:A9C19_06015"/>
<reference evidence="2 3" key="1">
    <citation type="journal article" date="2016" name="Sci. Rep.">
        <title>Complete genome sequence and transcriptomic analysis of a novel marine strain Bacillus weihaiensis reveals the mechanism of brown algae degradation.</title>
        <authorList>
            <person name="Zhu Y."/>
            <person name="Chen P."/>
            <person name="Bao Y."/>
            <person name="Men Y."/>
            <person name="Zeng Y."/>
            <person name="Yang J."/>
            <person name="Sun J."/>
            <person name="Sun Y."/>
        </authorList>
    </citation>
    <scope>NUCLEOTIDE SEQUENCE [LARGE SCALE GENOMIC DNA]</scope>
    <source>
        <strain evidence="2 3">Alg07</strain>
    </source>
</reference>
<dbReference type="OrthoDB" id="1798639at2"/>
<feature type="compositionally biased region" description="Basic and acidic residues" evidence="1">
    <location>
        <begin position="38"/>
        <end position="52"/>
    </location>
</feature>
<evidence type="ECO:0000313" key="3">
    <source>
        <dbReference type="Proteomes" id="UP000181936"/>
    </source>
</evidence>
<dbReference type="EMBL" id="CP016020">
    <property type="protein sequence ID" value="APH04336.1"/>
    <property type="molecule type" value="Genomic_DNA"/>
</dbReference>
<protein>
    <submittedName>
        <fullName evidence="2">Uncharacterized protein</fullName>
    </submittedName>
</protein>
<proteinExistence type="predicted"/>
<name>A0A1L3MPR4_9BACI</name>
<dbReference type="RefSeq" id="WP_072579127.1">
    <property type="nucleotide sequence ID" value="NZ_CP016020.1"/>
</dbReference>
<feature type="region of interest" description="Disordered" evidence="1">
    <location>
        <begin position="27"/>
        <end position="81"/>
    </location>
</feature>